<feature type="compositionally biased region" description="Polar residues" evidence="2">
    <location>
        <begin position="123"/>
        <end position="144"/>
    </location>
</feature>
<proteinExistence type="predicted"/>
<keyword evidence="4" id="KW-1185">Reference proteome</keyword>
<evidence type="ECO:0000313" key="4">
    <source>
        <dbReference type="Proteomes" id="UP000770661"/>
    </source>
</evidence>
<dbReference type="OrthoDB" id="6376387at2759"/>
<evidence type="ECO:0000313" key="3">
    <source>
        <dbReference type="EMBL" id="KAG0723867.1"/>
    </source>
</evidence>
<feature type="coiled-coil region" evidence="1">
    <location>
        <begin position="281"/>
        <end position="315"/>
    </location>
</feature>
<reference evidence="3" key="1">
    <citation type="submission" date="2020-07" db="EMBL/GenBank/DDBJ databases">
        <title>The High-quality genome of the commercially important snow crab, Chionoecetes opilio.</title>
        <authorList>
            <person name="Jeong J.-H."/>
            <person name="Ryu S."/>
        </authorList>
    </citation>
    <scope>NUCLEOTIDE SEQUENCE</scope>
    <source>
        <strain evidence="3">MADBK_172401_WGS</strain>
        <tissue evidence="3">Digestive gland</tissue>
    </source>
</reference>
<protein>
    <submittedName>
        <fullName evidence="3">Uncharacterized protein</fullName>
    </submittedName>
</protein>
<dbReference type="EMBL" id="JACEEZ010007627">
    <property type="protein sequence ID" value="KAG0723867.1"/>
    <property type="molecule type" value="Genomic_DNA"/>
</dbReference>
<feature type="compositionally biased region" description="Polar residues" evidence="2">
    <location>
        <begin position="14"/>
        <end position="27"/>
    </location>
</feature>
<name>A0A8J4YAV4_CHIOP</name>
<accession>A0A8J4YAV4</accession>
<feature type="region of interest" description="Disordered" evidence="2">
    <location>
        <begin position="14"/>
        <end position="47"/>
    </location>
</feature>
<feature type="compositionally biased region" description="Low complexity" evidence="2">
    <location>
        <begin position="61"/>
        <end position="86"/>
    </location>
</feature>
<comment type="caution">
    <text evidence="3">The sequence shown here is derived from an EMBL/GenBank/DDBJ whole genome shotgun (WGS) entry which is preliminary data.</text>
</comment>
<organism evidence="3 4">
    <name type="scientific">Chionoecetes opilio</name>
    <name type="common">Atlantic snow crab</name>
    <name type="synonym">Cancer opilio</name>
    <dbReference type="NCBI Taxonomy" id="41210"/>
    <lineage>
        <taxon>Eukaryota</taxon>
        <taxon>Metazoa</taxon>
        <taxon>Ecdysozoa</taxon>
        <taxon>Arthropoda</taxon>
        <taxon>Crustacea</taxon>
        <taxon>Multicrustacea</taxon>
        <taxon>Malacostraca</taxon>
        <taxon>Eumalacostraca</taxon>
        <taxon>Eucarida</taxon>
        <taxon>Decapoda</taxon>
        <taxon>Pleocyemata</taxon>
        <taxon>Brachyura</taxon>
        <taxon>Eubrachyura</taxon>
        <taxon>Majoidea</taxon>
        <taxon>Majidae</taxon>
        <taxon>Chionoecetes</taxon>
    </lineage>
</organism>
<gene>
    <name evidence="3" type="ORF">GWK47_041803</name>
</gene>
<sequence>MVFNLFSDMTPSILSDTSSKYGSQQDLEGTEKPKDSINISGKTKKEGVKIKVVASRYKAAAAAARNKSQCSNSSGSSSSHSKSWSSETLNAPPPSVRKNYGHRSRPVRVKPEELLRTKPVIPSKQSTSHPAATHHSGPQRNTAVHASRPKPTKFGGSKPSKSAAVVNILHSTALNTTLMTDVANTRNNSSMFSSTMVNGVTPGGFKSNVGRAALLELPDLSVIKLEGNNSGNRTVLSSVSEEAPQNDFVTNMVTPRDVTPEMLEQEYMKYLQWAYVDVSSENAYAAQVKEMQNQIVFLEQLVSEKQEEVSEVKQKTDLLVHHRRVGEACDMQVKLLQILGDGLPACEEAEMVMERELQKKLHQIKMENIYVPQDHIKYRDELSNALDTQVSLLQEFEKSIEPQTHQRNSTIKLLADLQNITDHIQRCEKEMHQAADLAVEEASHQLGAQQMTVAAESFK</sequence>
<keyword evidence="1" id="KW-0175">Coiled coil</keyword>
<evidence type="ECO:0000256" key="1">
    <source>
        <dbReference type="SAM" id="Coils"/>
    </source>
</evidence>
<dbReference type="AlphaFoldDB" id="A0A8J4YAV4"/>
<feature type="region of interest" description="Disordered" evidence="2">
    <location>
        <begin position="61"/>
        <end position="161"/>
    </location>
</feature>
<evidence type="ECO:0000256" key="2">
    <source>
        <dbReference type="SAM" id="MobiDB-lite"/>
    </source>
</evidence>
<dbReference type="Proteomes" id="UP000770661">
    <property type="component" value="Unassembled WGS sequence"/>
</dbReference>
<feature type="compositionally biased region" description="Basic residues" evidence="2">
    <location>
        <begin position="99"/>
        <end position="108"/>
    </location>
</feature>